<dbReference type="EMBL" id="CP011339">
    <property type="protein sequence ID" value="AKV65912.1"/>
    <property type="molecule type" value="Genomic_DNA"/>
</dbReference>
<accession>A0A0K1RVI0</accession>
<dbReference type="KEGG" id="mpk:VL20_703"/>
<organism evidence="1 2">
    <name type="scientific">Microcystis panniformis FACHB-1757</name>
    <dbReference type="NCBI Taxonomy" id="1638788"/>
    <lineage>
        <taxon>Bacteria</taxon>
        <taxon>Bacillati</taxon>
        <taxon>Cyanobacteriota</taxon>
        <taxon>Cyanophyceae</taxon>
        <taxon>Oscillatoriophycideae</taxon>
        <taxon>Chroococcales</taxon>
        <taxon>Microcystaceae</taxon>
        <taxon>Microcystis</taxon>
    </lineage>
</organism>
<protein>
    <submittedName>
        <fullName evidence="1">Uncharacterized protein</fullName>
    </submittedName>
</protein>
<keyword evidence="2" id="KW-1185">Reference proteome</keyword>
<dbReference type="Proteomes" id="UP000068167">
    <property type="component" value="Chromosome"/>
</dbReference>
<gene>
    <name evidence="1" type="ORF">VL20_703</name>
</gene>
<dbReference type="PATRIC" id="fig|1638788.3.peg.705"/>
<name>A0A0K1RVI0_9CHRO</name>
<dbReference type="AlphaFoldDB" id="A0A0K1RVI0"/>
<evidence type="ECO:0000313" key="2">
    <source>
        <dbReference type="Proteomes" id="UP000068167"/>
    </source>
</evidence>
<proteinExistence type="predicted"/>
<evidence type="ECO:0000313" key="1">
    <source>
        <dbReference type="EMBL" id="AKV65912.1"/>
    </source>
</evidence>
<sequence>MLGHHSQGKNKNYLKVARGLPLNCAGVSGGKIATESEPERRESTDLERRCAEWVKCGENREKPLGKT</sequence>
<reference evidence="1 2" key="1">
    <citation type="journal article" date="2016" name="Stand. Genomic Sci.">
        <title>Complete genome sequence and genomic characterization of Microcystis panniformis FACHB 1757 by third-generation sequencing.</title>
        <authorList>
            <person name="Zhang J.Y."/>
            <person name="Guan R."/>
            <person name="Zhang H.J."/>
            <person name="Li H."/>
            <person name="Xiao P."/>
            <person name="Yu G.L."/>
            <person name="Du L."/>
            <person name="Cao D.M."/>
            <person name="Zhu B.C."/>
            <person name="Li R.H."/>
            <person name="Lu Z.H."/>
        </authorList>
    </citation>
    <scope>NUCLEOTIDE SEQUENCE [LARGE SCALE GENOMIC DNA]</scope>
    <source>
        <strain evidence="1 2">FACHB-1757</strain>
    </source>
</reference>